<keyword evidence="2" id="KW-0479">Metal-binding</keyword>
<protein>
    <recommendedName>
        <fullName evidence="2">Peptide deformylase</fullName>
        <shortName evidence="2">PDF</shortName>
        <ecNumber evidence="2">3.5.1.88</ecNumber>
    </recommendedName>
    <alternativeName>
        <fullName evidence="2">Polypeptide deformylase</fullName>
    </alternativeName>
</protein>
<feature type="binding site" evidence="2">
    <location>
        <position position="96"/>
    </location>
    <ligand>
        <name>Fe cation</name>
        <dbReference type="ChEBI" id="CHEBI:24875"/>
    </ligand>
</feature>
<gene>
    <name evidence="2 3" type="primary">def</name>
    <name evidence="3" type="ORF">LZC95_12525</name>
</gene>
<dbReference type="EMBL" id="CP089982">
    <property type="protein sequence ID" value="WXA97655.1"/>
    <property type="molecule type" value="Genomic_DNA"/>
</dbReference>
<dbReference type="NCBIfam" id="TIGR00079">
    <property type="entry name" value="pept_deformyl"/>
    <property type="match status" value="1"/>
</dbReference>
<evidence type="ECO:0000256" key="1">
    <source>
        <dbReference type="ARBA" id="ARBA00010759"/>
    </source>
</evidence>
<dbReference type="InterPro" id="IPR036821">
    <property type="entry name" value="Peptide_deformylase_sf"/>
</dbReference>
<comment type="function">
    <text evidence="2">Removes the formyl group from the N-terminal Met of newly synthesized proteins. Requires at least a dipeptide for an efficient rate of reaction. N-terminal L-methionine is a prerequisite for activity but the enzyme has broad specificity at other positions.</text>
</comment>
<comment type="catalytic activity">
    <reaction evidence="2">
        <text>N-terminal N-formyl-L-methionyl-[peptide] + H2O = N-terminal L-methionyl-[peptide] + formate</text>
        <dbReference type="Rhea" id="RHEA:24420"/>
        <dbReference type="Rhea" id="RHEA-COMP:10639"/>
        <dbReference type="Rhea" id="RHEA-COMP:10640"/>
        <dbReference type="ChEBI" id="CHEBI:15377"/>
        <dbReference type="ChEBI" id="CHEBI:15740"/>
        <dbReference type="ChEBI" id="CHEBI:49298"/>
        <dbReference type="ChEBI" id="CHEBI:64731"/>
        <dbReference type="EC" id="3.5.1.88"/>
    </reaction>
</comment>
<dbReference type="PANTHER" id="PTHR10458:SF22">
    <property type="entry name" value="PEPTIDE DEFORMYLASE"/>
    <property type="match status" value="1"/>
</dbReference>
<dbReference type="GO" id="GO:0042586">
    <property type="term" value="F:peptide deformylase activity"/>
    <property type="evidence" value="ECO:0007669"/>
    <property type="project" value="UniProtKB-EC"/>
</dbReference>
<dbReference type="NCBIfam" id="NF001159">
    <property type="entry name" value="PRK00150.1-3"/>
    <property type="match status" value="1"/>
</dbReference>
<keyword evidence="2" id="KW-0408">Iron</keyword>
<keyword evidence="4" id="KW-1185">Reference proteome</keyword>
<evidence type="ECO:0000313" key="3">
    <source>
        <dbReference type="EMBL" id="WXA97655.1"/>
    </source>
</evidence>
<dbReference type="Gene3D" id="3.90.45.10">
    <property type="entry name" value="Peptide deformylase"/>
    <property type="match status" value="1"/>
</dbReference>
<reference evidence="3 4" key="1">
    <citation type="submission" date="2021-12" db="EMBL/GenBank/DDBJ databases">
        <title>Discovery of the Pendulisporaceae a myxobacterial family with distinct sporulation behavior and unique specialized metabolism.</title>
        <authorList>
            <person name="Garcia R."/>
            <person name="Popoff A."/>
            <person name="Bader C.D."/>
            <person name="Loehr J."/>
            <person name="Walesch S."/>
            <person name="Walt C."/>
            <person name="Boldt J."/>
            <person name="Bunk B."/>
            <person name="Haeckl F.J.F.P.J."/>
            <person name="Gunesch A.P."/>
            <person name="Birkelbach J."/>
            <person name="Nuebel U."/>
            <person name="Pietschmann T."/>
            <person name="Bach T."/>
            <person name="Mueller R."/>
        </authorList>
    </citation>
    <scope>NUCLEOTIDE SEQUENCE [LARGE SCALE GENOMIC DNA]</scope>
    <source>
        <strain evidence="3 4">MSr12523</strain>
    </source>
</reference>
<accession>A0ABZ2KKP7</accession>
<dbReference type="PIRSF" id="PIRSF004749">
    <property type="entry name" value="Pep_def"/>
    <property type="match status" value="1"/>
</dbReference>
<evidence type="ECO:0000256" key="2">
    <source>
        <dbReference type="HAMAP-Rule" id="MF_00163"/>
    </source>
</evidence>
<name>A0ABZ2KKP7_9BACT</name>
<dbReference type="Proteomes" id="UP001379533">
    <property type="component" value="Chromosome"/>
</dbReference>
<dbReference type="CDD" id="cd00487">
    <property type="entry name" value="Pep_deformylase"/>
    <property type="match status" value="1"/>
</dbReference>
<dbReference type="InterPro" id="IPR023635">
    <property type="entry name" value="Peptide_deformylase"/>
</dbReference>
<comment type="similarity">
    <text evidence="1 2">Belongs to the polypeptide deformylase family.</text>
</comment>
<dbReference type="SUPFAM" id="SSF56420">
    <property type="entry name" value="Peptide deformylase"/>
    <property type="match status" value="1"/>
</dbReference>
<proteinExistence type="inferred from homology"/>
<feature type="binding site" evidence="2">
    <location>
        <position position="142"/>
    </location>
    <ligand>
        <name>Fe cation</name>
        <dbReference type="ChEBI" id="CHEBI:24875"/>
    </ligand>
</feature>
<dbReference type="PANTHER" id="PTHR10458">
    <property type="entry name" value="PEPTIDE DEFORMYLASE"/>
    <property type="match status" value="1"/>
</dbReference>
<dbReference type="PRINTS" id="PR01576">
    <property type="entry name" value="PDEFORMYLASE"/>
</dbReference>
<dbReference type="EC" id="3.5.1.88" evidence="2"/>
<organism evidence="3 4">
    <name type="scientific">Pendulispora brunnea</name>
    <dbReference type="NCBI Taxonomy" id="2905690"/>
    <lineage>
        <taxon>Bacteria</taxon>
        <taxon>Pseudomonadati</taxon>
        <taxon>Myxococcota</taxon>
        <taxon>Myxococcia</taxon>
        <taxon>Myxococcales</taxon>
        <taxon>Sorangiineae</taxon>
        <taxon>Pendulisporaceae</taxon>
        <taxon>Pendulispora</taxon>
    </lineage>
</organism>
<sequence>MAIRTILHYPDKRLRIPGEKVDPARIADKEIQTLIDDMAETMYAAPGVGLAATQIGVALQIFIIDVAAEDEPSDLRVFINPEIIEKHDEIVWTEGCLSFPGVTEEIERAAHVRCRALDRNGKPFEIEADELLAVAIQHENDHLLGKLMIDRLGPLKKRLLHRKMQKRAEATQSV</sequence>
<dbReference type="Pfam" id="PF01327">
    <property type="entry name" value="Pep_deformylase"/>
    <property type="match status" value="1"/>
</dbReference>
<keyword evidence="2 3" id="KW-0378">Hydrolase</keyword>
<dbReference type="RefSeq" id="WP_394848276.1">
    <property type="nucleotide sequence ID" value="NZ_CP089982.1"/>
</dbReference>
<feature type="active site" evidence="2">
    <location>
        <position position="139"/>
    </location>
</feature>
<evidence type="ECO:0000313" key="4">
    <source>
        <dbReference type="Proteomes" id="UP001379533"/>
    </source>
</evidence>
<feature type="binding site" evidence="2">
    <location>
        <position position="138"/>
    </location>
    <ligand>
        <name>Fe cation</name>
        <dbReference type="ChEBI" id="CHEBI:24875"/>
    </ligand>
</feature>
<comment type="cofactor">
    <cofactor evidence="2">
        <name>Fe(2+)</name>
        <dbReference type="ChEBI" id="CHEBI:29033"/>
    </cofactor>
    <text evidence="2">Binds 1 Fe(2+) ion.</text>
</comment>
<dbReference type="HAMAP" id="MF_00163">
    <property type="entry name" value="Pep_deformylase"/>
    <property type="match status" value="1"/>
</dbReference>
<keyword evidence="2" id="KW-0648">Protein biosynthesis</keyword>